<protein>
    <submittedName>
        <fullName evidence="1">Uncharacterized protein</fullName>
    </submittedName>
</protein>
<name>A0ABU1IPD6_9BACL</name>
<dbReference type="Proteomes" id="UP001185012">
    <property type="component" value="Unassembled WGS sequence"/>
</dbReference>
<keyword evidence="2" id="KW-1185">Reference proteome</keyword>
<organism evidence="1 2">
    <name type="scientific">Desmospora profundinema</name>
    <dbReference type="NCBI Taxonomy" id="1571184"/>
    <lineage>
        <taxon>Bacteria</taxon>
        <taxon>Bacillati</taxon>
        <taxon>Bacillota</taxon>
        <taxon>Bacilli</taxon>
        <taxon>Bacillales</taxon>
        <taxon>Thermoactinomycetaceae</taxon>
        <taxon>Desmospora</taxon>
    </lineage>
</organism>
<comment type="caution">
    <text evidence="1">The sequence shown here is derived from an EMBL/GenBank/DDBJ whole genome shotgun (WGS) entry which is preliminary data.</text>
</comment>
<evidence type="ECO:0000313" key="1">
    <source>
        <dbReference type="EMBL" id="MDR6226263.1"/>
    </source>
</evidence>
<dbReference type="EMBL" id="JAVDQG010000004">
    <property type="protein sequence ID" value="MDR6226263.1"/>
    <property type="molecule type" value="Genomic_DNA"/>
</dbReference>
<sequence length="50" mass="5815">MAAILCTHRVQVSPESLCSWSRYALFARDRRQPTSPTNPRSYTLFVQMQL</sequence>
<proteinExistence type="predicted"/>
<gene>
    <name evidence="1" type="ORF">JOE21_002269</name>
</gene>
<evidence type="ECO:0000313" key="2">
    <source>
        <dbReference type="Proteomes" id="UP001185012"/>
    </source>
</evidence>
<accession>A0ABU1IPD6</accession>
<reference evidence="1 2" key="1">
    <citation type="submission" date="2023-07" db="EMBL/GenBank/DDBJ databases">
        <title>Genomic Encyclopedia of Type Strains, Phase IV (KMG-IV): sequencing the most valuable type-strain genomes for metagenomic binning, comparative biology and taxonomic classification.</title>
        <authorList>
            <person name="Goeker M."/>
        </authorList>
    </citation>
    <scope>NUCLEOTIDE SEQUENCE [LARGE SCALE GENOMIC DNA]</scope>
    <source>
        <strain evidence="1 2">DSM 45903</strain>
    </source>
</reference>